<dbReference type="PANTHER" id="PTHR42932:SF3">
    <property type="entry name" value="DNA PROTECTION DURING STARVATION PROTEIN"/>
    <property type="match status" value="1"/>
</dbReference>
<dbReference type="PANTHER" id="PTHR42932">
    <property type="entry name" value="GENERAL STRESS PROTEIN 20U"/>
    <property type="match status" value="1"/>
</dbReference>
<dbReference type="GO" id="GO:0016722">
    <property type="term" value="F:oxidoreductase activity, acting on metal ions"/>
    <property type="evidence" value="ECO:0007669"/>
    <property type="project" value="InterPro"/>
</dbReference>
<keyword evidence="5" id="KW-1185">Reference proteome</keyword>
<comment type="caution">
    <text evidence="4">The sequence shown here is derived from an EMBL/GenBank/DDBJ whole genome shotgun (WGS) entry which is preliminary data.</text>
</comment>
<dbReference type="PATRIC" id="fig|45073.5.peg.33"/>
<dbReference type="AlphaFoldDB" id="A0A0W0Y874"/>
<dbReference type="GO" id="GO:0008199">
    <property type="term" value="F:ferric iron binding"/>
    <property type="evidence" value="ECO:0007669"/>
    <property type="project" value="InterPro"/>
</dbReference>
<name>A0A0W0Y874_9GAMM</name>
<feature type="domain" description="Ferritin/DPS" evidence="3">
    <location>
        <begin position="6"/>
        <end position="141"/>
    </location>
</feature>
<dbReference type="Gene3D" id="1.20.1260.10">
    <property type="match status" value="1"/>
</dbReference>
<dbReference type="PROSITE" id="PS00818">
    <property type="entry name" value="DPS_1"/>
    <property type="match status" value="1"/>
</dbReference>
<evidence type="ECO:0000313" key="5">
    <source>
        <dbReference type="Proteomes" id="UP000054618"/>
    </source>
</evidence>
<dbReference type="OrthoDB" id="9797687at2"/>
<dbReference type="InterPro" id="IPR023188">
    <property type="entry name" value="DPS_DNA-bd_CS"/>
</dbReference>
<dbReference type="Pfam" id="PF00210">
    <property type="entry name" value="Ferritin"/>
    <property type="match status" value="1"/>
</dbReference>
<organism evidence="4 5">
    <name type="scientific">Legionella quinlivanii</name>
    <dbReference type="NCBI Taxonomy" id="45073"/>
    <lineage>
        <taxon>Bacteria</taxon>
        <taxon>Pseudomonadati</taxon>
        <taxon>Pseudomonadota</taxon>
        <taxon>Gammaproteobacteria</taxon>
        <taxon>Legionellales</taxon>
        <taxon>Legionellaceae</taxon>
        <taxon>Legionella</taxon>
    </lineage>
</organism>
<accession>A0A0W0Y874</accession>
<reference evidence="4 5" key="1">
    <citation type="submission" date="2015-11" db="EMBL/GenBank/DDBJ databases">
        <title>Genomic analysis of 38 Legionella species identifies large and diverse effector repertoires.</title>
        <authorList>
            <person name="Burstein D."/>
            <person name="Amaro F."/>
            <person name="Zusman T."/>
            <person name="Lifshitz Z."/>
            <person name="Cohen O."/>
            <person name="Gilbert J.A."/>
            <person name="Pupko T."/>
            <person name="Shuman H.A."/>
            <person name="Segal G."/>
        </authorList>
    </citation>
    <scope>NUCLEOTIDE SEQUENCE [LARGE SCALE GENOMIC DNA]</scope>
    <source>
        <strain evidence="4 5">CDC#1442-AUS-E</strain>
    </source>
</reference>
<evidence type="ECO:0000259" key="3">
    <source>
        <dbReference type="Pfam" id="PF00210"/>
    </source>
</evidence>
<evidence type="ECO:0000256" key="1">
    <source>
        <dbReference type="ARBA" id="ARBA00009497"/>
    </source>
</evidence>
<dbReference type="RefSeq" id="WP_058506169.1">
    <property type="nucleotide sequence ID" value="NZ_CAAAIK010000013.1"/>
</dbReference>
<sequence>MSQVVEKLSVILADTYALYLKTQNYHWHVKGPQFKTLHELFEMQYQELAEAVDQVAERILITGHKAPATFKEFERLKRIKDGNSGLSANQMVIELADDNATLVKDLNQALTLAQENHDEGTANLLSDRIAAHEKAHWMLNASKE</sequence>
<dbReference type="InterPro" id="IPR002177">
    <property type="entry name" value="DPS_DNA-bd"/>
</dbReference>
<dbReference type="InterPro" id="IPR012347">
    <property type="entry name" value="Ferritin-like"/>
</dbReference>
<gene>
    <name evidence="4" type="ORF">Lqui_0032</name>
</gene>
<dbReference type="EMBL" id="LNYS01000001">
    <property type="protein sequence ID" value="KTD53077.1"/>
    <property type="molecule type" value="Genomic_DNA"/>
</dbReference>
<dbReference type="InterPro" id="IPR009078">
    <property type="entry name" value="Ferritin-like_SF"/>
</dbReference>
<dbReference type="CDD" id="cd01043">
    <property type="entry name" value="DPS"/>
    <property type="match status" value="1"/>
</dbReference>
<dbReference type="PIRSF" id="PIRSF005900">
    <property type="entry name" value="Dps"/>
    <property type="match status" value="1"/>
</dbReference>
<dbReference type="InterPro" id="IPR008331">
    <property type="entry name" value="Ferritin_DPS_dom"/>
</dbReference>
<dbReference type="STRING" id="45073.Lqui_0032"/>
<dbReference type="SUPFAM" id="SSF47240">
    <property type="entry name" value="Ferritin-like"/>
    <property type="match status" value="1"/>
</dbReference>
<comment type="similarity">
    <text evidence="1 2">Belongs to the Dps family.</text>
</comment>
<dbReference type="Proteomes" id="UP000054618">
    <property type="component" value="Unassembled WGS sequence"/>
</dbReference>
<evidence type="ECO:0000256" key="2">
    <source>
        <dbReference type="RuleBase" id="RU003875"/>
    </source>
</evidence>
<dbReference type="PRINTS" id="PR01346">
    <property type="entry name" value="HELNAPAPROT"/>
</dbReference>
<protein>
    <submittedName>
        <fullName evidence="4">DNA binding stress protein</fullName>
    </submittedName>
</protein>
<proteinExistence type="inferred from homology"/>
<evidence type="ECO:0000313" key="4">
    <source>
        <dbReference type="EMBL" id="KTD53077.1"/>
    </source>
</evidence>